<gene>
    <name evidence="2" type="ORF">WG929_10990</name>
</gene>
<dbReference type="EMBL" id="JBBKTX010000012">
    <property type="protein sequence ID" value="MFK4752935.1"/>
    <property type="molecule type" value="Genomic_DNA"/>
</dbReference>
<evidence type="ECO:0000256" key="1">
    <source>
        <dbReference type="ARBA" id="ARBA00022729"/>
    </source>
</evidence>
<sequence length="322" mass="35347">MKTITGYLSMLLVVLLLPTMACADTLRLGLITPPSHQWTLAAKAFADDLEKSSDGKLKVLIFPSGQLGNEAQMLQQLQTGALDMAFLTAGEMANRRPDFAALFAPYLVNTPEDAMFLLHGETATGMLTELKTLGLVGLGYGMAGFRQIVMRNEVHSVDDLKGKKVRTIPIEPERDFWTKIGAAPTPIPLPGLYDAFANGQVDGMQIDFEGTWNARYLDYAGSVIYSSHMLLPMVGVASGKRWNGLSGADRQLIKSLVGKHLDKVFSIYSDLDQSYLDKIKTSKVPVTKVGREFFGDAVDRWYQEWRVKAPALKALEAEAAAL</sequence>
<dbReference type="CDD" id="cd13603">
    <property type="entry name" value="PBP2_TRAP_Siap_TeaA_like"/>
    <property type="match status" value="1"/>
</dbReference>
<evidence type="ECO:0000313" key="2">
    <source>
        <dbReference type="EMBL" id="MFK4752935.1"/>
    </source>
</evidence>
<accession>A0ABW8NJU0</accession>
<evidence type="ECO:0000313" key="3">
    <source>
        <dbReference type="Proteomes" id="UP001620597"/>
    </source>
</evidence>
<comment type="caution">
    <text evidence="2">The sequence shown here is derived from an EMBL/GenBank/DDBJ whole genome shotgun (WGS) entry which is preliminary data.</text>
</comment>
<name>A0ABW8NJU0_9GAMM</name>
<reference evidence="2 3" key="1">
    <citation type="submission" date="2024-03" db="EMBL/GenBank/DDBJ databases">
        <title>High-quality draft genome sequence of Oceanobacter sp. wDCs-4.</title>
        <authorList>
            <person name="Dong C."/>
        </authorList>
    </citation>
    <scope>NUCLEOTIDE SEQUENCE [LARGE SCALE GENOMIC DNA]</scope>
    <source>
        <strain evidence="3">wDCs-4</strain>
    </source>
</reference>
<dbReference type="PANTHER" id="PTHR33376:SF2">
    <property type="entry name" value="DICARBOXYLATE-BINDING PERIPLASMIC PROTEIN"/>
    <property type="match status" value="1"/>
</dbReference>
<dbReference type="Pfam" id="PF03480">
    <property type="entry name" value="DctP"/>
    <property type="match status" value="1"/>
</dbReference>
<dbReference type="PANTHER" id="PTHR33376">
    <property type="match status" value="1"/>
</dbReference>
<dbReference type="RefSeq" id="WP_416206059.1">
    <property type="nucleotide sequence ID" value="NZ_JBBKTX010000012.1"/>
</dbReference>
<organism evidence="2 3">
    <name type="scientific">Oceanobacter antarcticus</name>
    <dbReference type="NCBI Taxonomy" id="3133425"/>
    <lineage>
        <taxon>Bacteria</taxon>
        <taxon>Pseudomonadati</taxon>
        <taxon>Pseudomonadota</taxon>
        <taxon>Gammaproteobacteria</taxon>
        <taxon>Oceanospirillales</taxon>
        <taxon>Oceanospirillaceae</taxon>
        <taxon>Oceanobacter</taxon>
    </lineage>
</organism>
<dbReference type="SUPFAM" id="SSF53850">
    <property type="entry name" value="Periplasmic binding protein-like II"/>
    <property type="match status" value="1"/>
</dbReference>
<keyword evidence="3" id="KW-1185">Reference proteome</keyword>
<protein>
    <submittedName>
        <fullName evidence="2">TRAP transporter substrate-binding protein</fullName>
    </submittedName>
</protein>
<keyword evidence="1" id="KW-0732">Signal</keyword>
<dbReference type="NCBIfam" id="NF037995">
    <property type="entry name" value="TRAP_S1"/>
    <property type="match status" value="1"/>
</dbReference>
<dbReference type="Gene3D" id="3.40.190.170">
    <property type="entry name" value="Bacterial extracellular solute-binding protein, family 7"/>
    <property type="match status" value="1"/>
</dbReference>
<proteinExistence type="predicted"/>
<dbReference type="Proteomes" id="UP001620597">
    <property type="component" value="Unassembled WGS sequence"/>
</dbReference>
<dbReference type="InterPro" id="IPR038404">
    <property type="entry name" value="TRAP_DctP_sf"/>
</dbReference>
<dbReference type="InterPro" id="IPR018389">
    <property type="entry name" value="DctP_fam"/>
</dbReference>